<dbReference type="GO" id="GO:0016887">
    <property type="term" value="F:ATP hydrolysis activity"/>
    <property type="evidence" value="ECO:0007669"/>
    <property type="project" value="InterPro"/>
</dbReference>
<keyword evidence="3" id="KW-0547">Nucleotide-binding</keyword>
<evidence type="ECO:0000313" key="8">
    <source>
        <dbReference type="Proteomes" id="UP000298225"/>
    </source>
</evidence>
<sequence length="386" mass="41411">MRILLGLRVDQAGDGDAEGKFLHCPRPRRVQGDEEGAGILRLTGSTPTVDRHLTDRPPRAPAGLGIAPAESSRHGTAVASVERLGKRYGRRQAVDGVSFEVNEQEVVGLLGPNGSGKTTILRVITGYLRPSQGTVRIDGFDVVRDGHQARARIGYVPENAPLYGHMRVDEFLHFMGRLRGLRGGALRRGMESARARLALEPVGDAVIGRLSRGYRQRVSIAQAVLNEPKLLVLDEPTNGLDPRQVIELRGLLRTLARDSAVLVTSHVLAEMERVADRVAILLDGRLLTVHHLAGAKRGASLRVRARANQADEVAAALSGLAGIDSVTREQPDGDLAGWRVEVSEAGAAPQVAATLCLAGIASVETVETASDLEELFLRLTASRALQ</sequence>
<proteinExistence type="inferred from homology"/>
<dbReference type="EMBL" id="SPQU01000007">
    <property type="protein sequence ID" value="TFV38305.1"/>
    <property type="molecule type" value="Genomic_DNA"/>
</dbReference>
<dbReference type="InterPro" id="IPR003593">
    <property type="entry name" value="AAA+_ATPase"/>
</dbReference>
<evidence type="ECO:0000256" key="1">
    <source>
        <dbReference type="ARBA" id="ARBA00005417"/>
    </source>
</evidence>
<comment type="function">
    <text evidence="5">Involved in beta-(1--&gt;2)glucan export. Transmembrane domains (TMD) form a pore in the inner membrane and the ATP-binding domain (NBD) is responsible for energy generation.</text>
</comment>
<dbReference type="CDD" id="cd03230">
    <property type="entry name" value="ABC_DR_subfamily_A"/>
    <property type="match status" value="1"/>
</dbReference>
<organism evidence="7 8">
    <name type="scientific">Bradyrhizobium frederickii</name>
    <dbReference type="NCBI Taxonomy" id="2560054"/>
    <lineage>
        <taxon>Bacteria</taxon>
        <taxon>Pseudomonadati</taxon>
        <taxon>Pseudomonadota</taxon>
        <taxon>Alphaproteobacteria</taxon>
        <taxon>Hyphomicrobiales</taxon>
        <taxon>Nitrobacteraceae</taxon>
        <taxon>Bradyrhizobium</taxon>
    </lineage>
</organism>
<dbReference type="Pfam" id="PF00005">
    <property type="entry name" value="ABC_tran"/>
    <property type="match status" value="1"/>
</dbReference>
<dbReference type="SUPFAM" id="SSF52540">
    <property type="entry name" value="P-loop containing nucleoside triphosphate hydrolases"/>
    <property type="match status" value="1"/>
</dbReference>
<evidence type="ECO:0000256" key="4">
    <source>
        <dbReference type="ARBA" id="ARBA00022840"/>
    </source>
</evidence>
<feature type="domain" description="ABC transporter" evidence="6">
    <location>
        <begin position="79"/>
        <end position="308"/>
    </location>
</feature>
<dbReference type="Gene3D" id="3.40.50.300">
    <property type="entry name" value="P-loop containing nucleotide triphosphate hydrolases"/>
    <property type="match status" value="1"/>
</dbReference>
<dbReference type="AlphaFoldDB" id="A0A4Y9L4I3"/>
<dbReference type="Proteomes" id="UP000298225">
    <property type="component" value="Unassembled WGS sequence"/>
</dbReference>
<comment type="caution">
    <text evidence="7">The sequence shown here is derived from an EMBL/GenBank/DDBJ whole genome shotgun (WGS) entry which is preliminary data.</text>
</comment>
<keyword evidence="4 7" id="KW-0067">ATP-binding</keyword>
<comment type="similarity">
    <text evidence="1">Belongs to the ABC transporter superfamily.</text>
</comment>
<gene>
    <name evidence="7" type="ORF">E4K66_18195</name>
</gene>
<dbReference type="PANTHER" id="PTHR43335:SF4">
    <property type="entry name" value="ABC TRANSPORTER, ATP-BINDING PROTEIN"/>
    <property type="match status" value="1"/>
</dbReference>
<evidence type="ECO:0000313" key="7">
    <source>
        <dbReference type="EMBL" id="TFV38305.1"/>
    </source>
</evidence>
<dbReference type="PROSITE" id="PS50893">
    <property type="entry name" value="ABC_TRANSPORTER_2"/>
    <property type="match status" value="1"/>
</dbReference>
<dbReference type="GO" id="GO:0005524">
    <property type="term" value="F:ATP binding"/>
    <property type="evidence" value="ECO:0007669"/>
    <property type="project" value="UniProtKB-KW"/>
</dbReference>
<dbReference type="SMART" id="SM00382">
    <property type="entry name" value="AAA"/>
    <property type="match status" value="1"/>
</dbReference>
<evidence type="ECO:0000259" key="6">
    <source>
        <dbReference type="PROSITE" id="PS50893"/>
    </source>
</evidence>
<keyword evidence="2" id="KW-0813">Transport</keyword>
<dbReference type="PANTHER" id="PTHR43335">
    <property type="entry name" value="ABC TRANSPORTER, ATP-BINDING PROTEIN"/>
    <property type="match status" value="1"/>
</dbReference>
<dbReference type="InterPro" id="IPR003439">
    <property type="entry name" value="ABC_transporter-like_ATP-bd"/>
</dbReference>
<keyword evidence="8" id="KW-1185">Reference proteome</keyword>
<evidence type="ECO:0000256" key="2">
    <source>
        <dbReference type="ARBA" id="ARBA00022448"/>
    </source>
</evidence>
<accession>A0A4Y9L4I3</accession>
<evidence type="ECO:0000256" key="3">
    <source>
        <dbReference type="ARBA" id="ARBA00022741"/>
    </source>
</evidence>
<name>A0A4Y9L4I3_9BRAD</name>
<reference evidence="7 8" key="1">
    <citation type="submission" date="2019-03" db="EMBL/GenBank/DDBJ databases">
        <title>Bradyrhizobium strains diversity isolated from Chamaecrista fasciculata.</title>
        <authorList>
            <person name="Urquiaga M.C.O."/>
            <person name="Hungria M."/>
            <person name="Delamuta J.R.M."/>
        </authorList>
    </citation>
    <scope>NUCLEOTIDE SEQUENCE [LARGE SCALE GENOMIC DNA]</scope>
    <source>
        <strain evidence="7 8">CNPSo 3424</strain>
    </source>
</reference>
<evidence type="ECO:0000256" key="5">
    <source>
        <dbReference type="ARBA" id="ARBA00024722"/>
    </source>
</evidence>
<dbReference type="InterPro" id="IPR027417">
    <property type="entry name" value="P-loop_NTPase"/>
</dbReference>
<dbReference type="OrthoDB" id="9778547at2"/>
<protein>
    <submittedName>
        <fullName evidence="7">ABC transporter ATP-binding protein</fullName>
    </submittedName>
</protein>